<protein>
    <submittedName>
        <fullName evidence="3">Uncharacterized protein</fullName>
    </submittedName>
</protein>
<gene>
    <name evidence="3" type="ORF">WJX84_010212</name>
</gene>
<evidence type="ECO:0000313" key="4">
    <source>
        <dbReference type="Proteomes" id="UP001485043"/>
    </source>
</evidence>
<dbReference type="SUPFAM" id="SSF55136">
    <property type="entry name" value="Probable bacterial effector-binding domain"/>
    <property type="match status" value="1"/>
</dbReference>
<feature type="compositionally biased region" description="Basic and acidic residues" evidence="2">
    <location>
        <begin position="106"/>
        <end position="120"/>
    </location>
</feature>
<dbReference type="EMBL" id="JALJOV010001908">
    <property type="protein sequence ID" value="KAK9838410.1"/>
    <property type="molecule type" value="Genomic_DNA"/>
</dbReference>
<dbReference type="Proteomes" id="UP001485043">
    <property type="component" value="Unassembled WGS sequence"/>
</dbReference>
<dbReference type="Pfam" id="PF04832">
    <property type="entry name" value="SOUL"/>
    <property type="match status" value="1"/>
</dbReference>
<dbReference type="PANTHER" id="PTHR11220">
    <property type="entry name" value="HEME-BINDING PROTEIN-RELATED"/>
    <property type="match status" value="1"/>
</dbReference>
<evidence type="ECO:0000256" key="2">
    <source>
        <dbReference type="SAM" id="MobiDB-lite"/>
    </source>
</evidence>
<comment type="similarity">
    <text evidence="1">Belongs to the HEBP family.</text>
</comment>
<dbReference type="InterPro" id="IPR011256">
    <property type="entry name" value="Reg_factor_effector_dom_sf"/>
</dbReference>
<keyword evidence="4" id="KW-1185">Reference proteome</keyword>
<dbReference type="AlphaFoldDB" id="A0AAW1RWA2"/>
<reference evidence="3 4" key="1">
    <citation type="journal article" date="2024" name="Nat. Commun.">
        <title>Phylogenomics reveals the evolutionary origins of lichenization in chlorophyte algae.</title>
        <authorList>
            <person name="Puginier C."/>
            <person name="Libourel C."/>
            <person name="Otte J."/>
            <person name="Skaloud P."/>
            <person name="Haon M."/>
            <person name="Grisel S."/>
            <person name="Petersen M."/>
            <person name="Berrin J.G."/>
            <person name="Delaux P.M."/>
            <person name="Dal Grande F."/>
            <person name="Keller J."/>
        </authorList>
    </citation>
    <scope>NUCLEOTIDE SEQUENCE [LARGE SCALE GENOMIC DNA]</scope>
    <source>
        <strain evidence="3 4">SAG 2523</strain>
    </source>
</reference>
<organism evidence="3 4">
    <name type="scientific">Apatococcus fuscideae</name>
    <dbReference type="NCBI Taxonomy" id="2026836"/>
    <lineage>
        <taxon>Eukaryota</taxon>
        <taxon>Viridiplantae</taxon>
        <taxon>Chlorophyta</taxon>
        <taxon>core chlorophytes</taxon>
        <taxon>Trebouxiophyceae</taxon>
        <taxon>Chlorellales</taxon>
        <taxon>Chlorellaceae</taxon>
        <taxon>Apatococcus</taxon>
    </lineage>
</organism>
<evidence type="ECO:0000313" key="3">
    <source>
        <dbReference type="EMBL" id="KAK9838410.1"/>
    </source>
</evidence>
<evidence type="ECO:0000256" key="1">
    <source>
        <dbReference type="ARBA" id="ARBA00009817"/>
    </source>
</evidence>
<name>A0AAW1RWA2_9CHLO</name>
<proteinExistence type="inferred from homology"/>
<sequence>MRGTPCPDFEVEKTTSNYELRKYEPTAWATVQASGSYYKASSQGLAELLRYTSGANDDQESLPATKPLTLIFKADEDFSKVDENFTVAYYLAGKDEDSAPKPTDANIKEPPHDAGTRQQE</sequence>
<dbReference type="InterPro" id="IPR006917">
    <property type="entry name" value="SOUL_heme-bd"/>
</dbReference>
<accession>A0AAW1RWA2</accession>
<dbReference type="PANTHER" id="PTHR11220:SF1">
    <property type="entry name" value="HEME-BINDING PROTEIN 2"/>
    <property type="match status" value="1"/>
</dbReference>
<dbReference type="Gene3D" id="3.20.80.10">
    <property type="entry name" value="Regulatory factor, effector binding domain"/>
    <property type="match status" value="1"/>
</dbReference>
<feature type="region of interest" description="Disordered" evidence="2">
    <location>
        <begin position="93"/>
        <end position="120"/>
    </location>
</feature>
<comment type="caution">
    <text evidence="3">The sequence shown here is derived from an EMBL/GenBank/DDBJ whole genome shotgun (WGS) entry which is preliminary data.</text>
</comment>